<evidence type="ECO:0000256" key="1">
    <source>
        <dbReference type="SAM" id="MobiDB-lite"/>
    </source>
</evidence>
<proteinExistence type="predicted"/>
<comment type="caution">
    <text evidence="2">The sequence shown here is derived from an EMBL/GenBank/DDBJ whole genome shotgun (WGS) entry which is preliminary data.</text>
</comment>
<organism evidence="2 3">
    <name type="scientific">Xylaria flabelliformis</name>
    <dbReference type="NCBI Taxonomy" id="2512241"/>
    <lineage>
        <taxon>Eukaryota</taxon>
        <taxon>Fungi</taxon>
        <taxon>Dikarya</taxon>
        <taxon>Ascomycota</taxon>
        <taxon>Pezizomycotina</taxon>
        <taxon>Sordariomycetes</taxon>
        <taxon>Xylariomycetidae</taxon>
        <taxon>Xylariales</taxon>
        <taxon>Xylariaceae</taxon>
        <taxon>Xylaria</taxon>
    </lineage>
</organism>
<reference evidence="3" key="1">
    <citation type="submission" date="2019-06" db="EMBL/GenBank/DDBJ databases">
        <title>Draft genome sequence of the griseofulvin-producing fungus Xylaria cubensis strain G536.</title>
        <authorList>
            <person name="Mead M.E."/>
            <person name="Raja H.A."/>
            <person name="Steenwyk J.L."/>
            <person name="Knowles S.L."/>
            <person name="Oberlies N.H."/>
            <person name="Rokas A."/>
        </authorList>
    </citation>
    <scope>NUCLEOTIDE SEQUENCE [LARGE SCALE GENOMIC DNA]</scope>
    <source>
        <strain evidence="3">G536</strain>
    </source>
</reference>
<keyword evidence="3" id="KW-1185">Reference proteome</keyword>
<dbReference type="OrthoDB" id="5418036at2759"/>
<feature type="compositionally biased region" description="Basic and acidic residues" evidence="1">
    <location>
        <begin position="1"/>
        <end position="19"/>
    </location>
</feature>
<dbReference type="Proteomes" id="UP000319160">
    <property type="component" value="Unassembled WGS sequence"/>
</dbReference>
<dbReference type="EMBL" id="VFLP01000091">
    <property type="protein sequence ID" value="TRX88349.1"/>
    <property type="molecule type" value="Genomic_DNA"/>
</dbReference>
<protein>
    <submittedName>
        <fullName evidence="2">Uncharacterized protein</fullName>
    </submittedName>
</protein>
<sequence length="240" mass="27209">MASLGEDRSELQTETETHLSDQPTQSARGPRVDIQISFDRQTHSYSQAEPPRIFITITSRAQHPITLYTWRGPLDPKGALSNNGYIITDLTTGNPVRTTRIMVNRGPQLRVRGSSDDPFFLTLQPNDPVQLSTGFGRGGGSFKPDPRAVVERGWERDENGNERKIRRSTQATGVDGLEPGHTYSVGLDMEALERYRWAPVTRDEILVDYWREGSYVLDYPWNTETPLDFRVRDATMQVLD</sequence>
<dbReference type="AlphaFoldDB" id="A0A553HK79"/>
<name>A0A553HK79_9PEZI</name>
<gene>
    <name evidence="2" type="ORF">FHL15_010787</name>
</gene>
<evidence type="ECO:0000313" key="2">
    <source>
        <dbReference type="EMBL" id="TRX88349.1"/>
    </source>
</evidence>
<feature type="region of interest" description="Disordered" evidence="1">
    <location>
        <begin position="1"/>
        <end position="31"/>
    </location>
</feature>
<accession>A0A553HK79</accession>
<evidence type="ECO:0000313" key="3">
    <source>
        <dbReference type="Proteomes" id="UP000319160"/>
    </source>
</evidence>